<organism evidence="1 2">
    <name type="scientific">Paramecium sonneborni</name>
    <dbReference type="NCBI Taxonomy" id="65129"/>
    <lineage>
        <taxon>Eukaryota</taxon>
        <taxon>Sar</taxon>
        <taxon>Alveolata</taxon>
        <taxon>Ciliophora</taxon>
        <taxon>Intramacronucleata</taxon>
        <taxon>Oligohymenophorea</taxon>
        <taxon>Peniculida</taxon>
        <taxon>Parameciidae</taxon>
        <taxon>Paramecium</taxon>
    </lineage>
</organism>
<reference evidence="1" key="1">
    <citation type="submission" date="2021-01" db="EMBL/GenBank/DDBJ databases">
        <authorList>
            <consortium name="Genoscope - CEA"/>
            <person name="William W."/>
        </authorList>
    </citation>
    <scope>NUCLEOTIDE SEQUENCE</scope>
</reference>
<dbReference type="AlphaFoldDB" id="A0A8S1RW21"/>
<proteinExistence type="predicted"/>
<gene>
    <name evidence="1" type="ORF">PSON_ATCC_30995.1.T3890003</name>
</gene>
<dbReference type="EMBL" id="CAJJDN010000389">
    <property type="protein sequence ID" value="CAD8131155.1"/>
    <property type="molecule type" value="Genomic_DNA"/>
</dbReference>
<sequence>MLIRNFKRNQLRLIGKQFSSPIKEKQKEQLKYHASRLCQQQNQIQQIEKLFELKTKQRLQIAEMQKAKDRMLVKLQYFKEGLEQERINTLNQISINQQCLF</sequence>
<evidence type="ECO:0000313" key="1">
    <source>
        <dbReference type="EMBL" id="CAD8131155.1"/>
    </source>
</evidence>
<accession>A0A8S1RW21</accession>
<name>A0A8S1RW21_9CILI</name>
<evidence type="ECO:0000313" key="2">
    <source>
        <dbReference type="Proteomes" id="UP000692954"/>
    </source>
</evidence>
<keyword evidence="2" id="KW-1185">Reference proteome</keyword>
<comment type="caution">
    <text evidence="1">The sequence shown here is derived from an EMBL/GenBank/DDBJ whole genome shotgun (WGS) entry which is preliminary data.</text>
</comment>
<protein>
    <submittedName>
        <fullName evidence="1">Uncharacterized protein</fullName>
    </submittedName>
</protein>
<dbReference type="Proteomes" id="UP000692954">
    <property type="component" value="Unassembled WGS sequence"/>
</dbReference>